<dbReference type="RefSeq" id="WP_093021542.1">
    <property type="nucleotide sequence ID" value="NZ_FPBK01000001.1"/>
</dbReference>
<gene>
    <name evidence="2" type="ORF">SAMN05216480_101132</name>
</gene>
<dbReference type="STRING" id="1224947.SAMN05216480_101132"/>
<feature type="transmembrane region" description="Helical" evidence="1">
    <location>
        <begin position="115"/>
        <end position="140"/>
    </location>
</feature>
<protein>
    <recommendedName>
        <fullName evidence="4">O-Antigen ligase</fullName>
    </recommendedName>
</protein>
<feature type="transmembrane region" description="Helical" evidence="1">
    <location>
        <begin position="231"/>
        <end position="249"/>
    </location>
</feature>
<feature type="transmembrane region" description="Helical" evidence="1">
    <location>
        <begin position="20"/>
        <end position="49"/>
    </location>
</feature>
<sequence length="428" mass="50983">MIDIYRKINSYKEFINSILIIFVFITLPFTIKIGNISIIVAAIFNILFFDKNNVRKLLSPIFLFPLALFVIQCISAFFSFNKELAIKALDLYLLSVLLPIIILNQNLKDCFFFDILKWFYNSVIVACLILLVHFLIKLLFNYNYTDLHFHGFTKILGQHPVYFSLFIVVAFLIDIYTGNFSSISKKKMVHVGILLTSLVLCSSKAVITIAFLIFLHQFFIHFNKFMNKKNLIFLLFFVFLFFLISPRLMNRFTDGLVIRHEVLNFKPTDDYYQKKQFSYQEKTTISDLELRYIFAKIALYNLFKKQKILFGFNEGDAQDVLDYNYMSYNLAPNWFEGFNVHNQYINYLFYYGFLGFFIFIFYLIYNTFVLFNGNVIYRYFCILVYFIFLFEVCLVRNKGITFFFLFNSLFLTKVVYFENSNNRDQRNP</sequence>
<feature type="transmembrane region" description="Helical" evidence="1">
    <location>
        <begin position="376"/>
        <end position="395"/>
    </location>
</feature>
<name>A0A1I7ETQ6_9FLAO</name>
<dbReference type="OrthoDB" id="1441175at2"/>
<keyword evidence="3" id="KW-1185">Reference proteome</keyword>
<evidence type="ECO:0000313" key="2">
    <source>
        <dbReference type="EMBL" id="SFU27301.1"/>
    </source>
</evidence>
<feature type="transmembrane region" description="Helical" evidence="1">
    <location>
        <begin position="344"/>
        <end position="364"/>
    </location>
</feature>
<keyword evidence="1" id="KW-0812">Transmembrane</keyword>
<feature type="transmembrane region" description="Helical" evidence="1">
    <location>
        <begin position="191"/>
        <end position="219"/>
    </location>
</feature>
<evidence type="ECO:0000313" key="3">
    <source>
        <dbReference type="Proteomes" id="UP000199138"/>
    </source>
</evidence>
<proteinExistence type="predicted"/>
<feature type="transmembrane region" description="Helical" evidence="1">
    <location>
        <begin position="160"/>
        <end position="179"/>
    </location>
</feature>
<keyword evidence="1" id="KW-1133">Transmembrane helix</keyword>
<feature type="transmembrane region" description="Helical" evidence="1">
    <location>
        <begin position="61"/>
        <end position="78"/>
    </location>
</feature>
<evidence type="ECO:0008006" key="4">
    <source>
        <dbReference type="Google" id="ProtNLM"/>
    </source>
</evidence>
<feature type="transmembrane region" description="Helical" evidence="1">
    <location>
        <begin position="400"/>
        <end position="417"/>
    </location>
</feature>
<feature type="transmembrane region" description="Helical" evidence="1">
    <location>
        <begin position="84"/>
        <end position="103"/>
    </location>
</feature>
<organism evidence="2 3">
    <name type="scientific">Pustulibacterium marinum</name>
    <dbReference type="NCBI Taxonomy" id="1224947"/>
    <lineage>
        <taxon>Bacteria</taxon>
        <taxon>Pseudomonadati</taxon>
        <taxon>Bacteroidota</taxon>
        <taxon>Flavobacteriia</taxon>
        <taxon>Flavobacteriales</taxon>
        <taxon>Flavobacteriaceae</taxon>
        <taxon>Pustulibacterium</taxon>
    </lineage>
</organism>
<keyword evidence="1" id="KW-0472">Membrane</keyword>
<accession>A0A1I7ETQ6</accession>
<dbReference type="Proteomes" id="UP000199138">
    <property type="component" value="Unassembled WGS sequence"/>
</dbReference>
<reference evidence="2 3" key="1">
    <citation type="submission" date="2016-10" db="EMBL/GenBank/DDBJ databases">
        <authorList>
            <person name="de Groot N.N."/>
        </authorList>
    </citation>
    <scope>NUCLEOTIDE SEQUENCE [LARGE SCALE GENOMIC DNA]</scope>
    <source>
        <strain evidence="2 3">CGMCC 1.12333</strain>
    </source>
</reference>
<dbReference type="AlphaFoldDB" id="A0A1I7ETQ6"/>
<evidence type="ECO:0000256" key="1">
    <source>
        <dbReference type="SAM" id="Phobius"/>
    </source>
</evidence>
<dbReference type="EMBL" id="FPBK01000001">
    <property type="protein sequence ID" value="SFU27301.1"/>
    <property type="molecule type" value="Genomic_DNA"/>
</dbReference>